<dbReference type="Gene3D" id="3.40.630.30">
    <property type="match status" value="1"/>
</dbReference>
<feature type="compositionally biased region" description="Basic and acidic residues" evidence="1">
    <location>
        <begin position="168"/>
        <end position="180"/>
    </location>
</feature>
<reference evidence="3 4" key="1">
    <citation type="submission" date="2019-02" db="EMBL/GenBank/DDBJ databases">
        <title>Draft Genome Sequence of Streptomyces sp. AM-2504, identified by 16S rRNA comparative analysis as a Streptomyces Kasugaensis strain.</title>
        <authorList>
            <person name="Napolioni V."/>
            <person name="Giuliodori A.M."/>
            <person name="Spurio R."/>
            <person name="Fabbretti A."/>
        </authorList>
    </citation>
    <scope>NUCLEOTIDE SEQUENCE [LARGE SCALE GENOMIC DNA]</scope>
    <source>
        <strain evidence="3 4">AM-2504</strain>
    </source>
</reference>
<accession>A0A4Q9HKX5</accession>
<dbReference type="InterPro" id="IPR016181">
    <property type="entry name" value="Acyl_CoA_acyltransferase"/>
</dbReference>
<dbReference type="Proteomes" id="UP000292452">
    <property type="component" value="Unassembled WGS sequence"/>
</dbReference>
<feature type="region of interest" description="Disordered" evidence="1">
    <location>
        <begin position="161"/>
        <end position="180"/>
    </location>
</feature>
<sequence>MAEVFLRRLTRWQAETQRESVADLYVAARRGPSAEDGEGREEFLRRFAEHDIQRPGFEMVIGSDPALAGCCYGYAADRDGEWCRDFRGEVPQELRELGAAGRLFIIAELMVLPAYRRTRVATRLQQTLLIRSTAAMAVALVAPDNAPAGAAFRSWGWQPAGWPQPAGERSDREAWSRSLP</sequence>
<evidence type="ECO:0000313" key="4">
    <source>
        <dbReference type="Proteomes" id="UP000292452"/>
    </source>
</evidence>
<dbReference type="InterPro" id="IPR000182">
    <property type="entry name" value="GNAT_dom"/>
</dbReference>
<dbReference type="RefSeq" id="WP_131126072.1">
    <property type="nucleotide sequence ID" value="NZ_SIXH01000533.1"/>
</dbReference>
<comment type="caution">
    <text evidence="3">The sequence shown here is derived from an EMBL/GenBank/DDBJ whole genome shotgun (WGS) entry which is preliminary data.</text>
</comment>
<proteinExistence type="predicted"/>
<evidence type="ECO:0000313" key="3">
    <source>
        <dbReference type="EMBL" id="TBO55348.1"/>
    </source>
</evidence>
<protein>
    <recommendedName>
        <fullName evidence="2">N-acetyltransferase domain-containing protein</fullName>
    </recommendedName>
</protein>
<organism evidence="3 4">
    <name type="scientific">Streptomyces kasugaensis</name>
    <dbReference type="NCBI Taxonomy" id="1946"/>
    <lineage>
        <taxon>Bacteria</taxon>
        <taxon>Bacillati</taxon>
        <taxon>Actinomycetota</taxon>
        <taxon>Actinomycetes</taxon>
        <taxon>Kitasatosporales</taxon>
        <taxon>Streptomycetaceae</taxon>
        <taxon>Streptomyces</taxon>
    </lineage>
</organism>
<dbReference type="GO" id="GO:0016747">
    <property type="term" value="F:acyltransferase activity, transferring groups other than amino-acyl groups"/>
    <property type="evidence" value="ECO:0007669"/>
    <property type="project" value="InterPro"/>
</dbReference>
<keyword evidence="4" id="KW-1185">Reference proteome</keyword>
<dbReference type="Pfam" id="PF00583">
    <property type="entry name" value="Acetyltransf_1"/>
    <property type="match status" value="1"/>
</dbReference>
<name>A0A4Q9HKX5_STRKA</name>
<evidence type="ECO:0000259" key="2">
    <source>
        <dbReference type="PROSITE" id="PS51186"/>
    </source>
</evidence>
<dbReference type="EMBL" id="SIXH01000533">
    <property type="protein sequence ID" value="TBO55348.1"/>
    <property type="molecule type" value="Genomic_DNA"/>
</dbReference>
<evidence type="ECO:0000256" key="1">
    <source>
        <dbReference type="SAM" id="MobiDB-lite"/>
    </source>
</evidence>
<dbReference type="SUPFAM" id="SSF55729">
    <property type="entry name" value="Acyl-CoA N-acyltransferases (Nat)"/>
    <property type="match status" value="1"/>
</dbReference>
<feature type="domain" description="N-acetyltransferase" evidence="2">
    <location>
        <begin position="4"/>
        <end position="180"/>
    </location>
</feature>
<gene>
    <name evidence="3" type="ORF">EYS09_33745</name>
</gene>
<dbReference type="PROSITE" id="PS51186">
    <property type="entry name" value="GNAT"/>
    <property type="match status" value="1"/>
</dbReference>
<dbReference type="AlphaFoldDB" id="A0A4Q9HKX5"/>